<evidence type="ECO:0000313" key="2">
    <source>
        <dbReference type="Proteomes" id="UP000198510"/>
    </source>
</evidence>
<accession>A0A1G8WTF5</accession>
<evidence type="ECO:0008006" key="3">
    <source>
        <dbReference type="Google" id="ProtNLM"/>
    </source>
</evidence>
<proteinExistence type="predicted"/>
<name>A0A1G8WTF5_9BACT</name>
<reference evidence="1 2" key="1">
    <citation type="submission" date="2016-10" db="EMBL/GenBank/DDBJ databases">
        <authorList>
            <person name="de Groot N.N."/>
        </authorList>
    </citation>
    <scope>NUCLEOTIDE SEQUENCE [LARGE SCALE GENOMIC DNA]</scope>
    <source>
        <strain evidence="1 2">DSM 25186</strain>
    </source>
</reference>
<keyword evidence="2" id="KW-1185">Reference proteome</keyword>
<dbReference type="Proteomes" id="UP000198510">
    <property type="component" value="Unassembled WGS sequence"/>
</dbReference>
<gene>
    <name evidence="1" type="ORF">SAMN05421823_101181</name>
</gene>
<evidence type="ECO:0000313" key="1">
    <source>
        <dbReference type="EMBL" id="SDJ81638.1"/>
    </source>
</evidence>
<sequence length="131" mass="14819">MEIELEELLSNYVVGDGQISTLKINLDYHDDSKSTTTVELFIRKRAKKDKLEKCKIELQFEKVIEVGISEDFGSSYYSDITLVKQENGSYYFSLDPYGNTGQPHADDNLVITAKSLYIHIEGKKAASDIKS</sequence>
<protein>
    <recommendedName>
        <fullName evidence="3">Immunity protein 50</fullName>
    </recommendedName>
</protein>
<organism evidence="1 2">
    <name type="scientific">Catalinimonas alkaloidigena</name>
    <dbReference type="NCBI Taxonomy" id="1075417"/>
    <lineage>
        <taxon>Bacteria</taxon>
        <taxon>Pseudomonadati</taxon>
        <taxon>Bacteroidota</taxon>
        <taxon>Cytophagia</taxon>
        <taxon>Cytophagales</taxon>
        <taxon>Catalimonadaceae</taxon>
        <taxon>Catalinimonas</taxon>
    </lineage>
</organism>
<dbReference type="AlphaFoldDB" id="A0A1G8WTF5"/>
<dbReference type="EMBL" id="FNFO01000001">
    <property type="protein sequence ID" value="SDJ81638.1"/>
    <property type="molecule type" value="Genomic_DNA"/>
</dbReference>